<accession>A0A284S9T9</accession>
<dbReference type="OMA" id="DLQNDYW"/>
<name>A0A284S9T9_ARMOS</name>
<dbReference type="OrthoDB" id="3262759at2759"/>
<dbReference type="InterPro" id="IPR011009">
    <property type="entry name" value="Kinase-like_dom_sf"/>
</dbReference>
<reference evidence="3" key="1">
    <citation type="journal article" date="2017" name="Nat. Ecol. Evol.">
        <title>Genome expansion and lineage-specific genetic innovations in the forest pathogenic fungi Armillaria.</title>
        <authorList>
            <person name="Sipos G."/>
            <person name="Prasanna A.N."/>
            <person name="Walter M.C."/>
            <person name="O'Connor E."/>
            <person name="Balint B."/>
            <person name="Krizsan K."/>
            <person name="Kiss B."/>
            <person name="Hess J."/>
            <person name="Varga T."/>
            <person name="Slot J."/>
            <person name="Riley R."/>
            <person name="Boka B."/>
            <person name="Rigling D."/>
            <person name="Barry K."/>
            <person name="Lee J."/>
            <person name="Mihaltcheva S."/>
            <person name="LaButti K."/>
            <person name="Lipzen A."/>
            <person name="Waldron R."/>
            <person name="Moloney N.M."/>
            <person name="Sperisen C."/>
            <person name="Kredics L."/>
            <person name="Vagvoelgyi C."/>
            <person name="Patrignani A."/>
            <person name="Fitzpatrick D."/>
            <person name="Nagy I."/>
            <person name="Doyle S."/>
            <person name="Anderson J.B."/>
            <person name="Grigoriev I.V."/>
            <person name="Gueldener U."/>
            <person name="Muensterkoetter M."/>
            <person name="Nagy L.G."/>
        </authorList>
    </citation>
    <scope>NUCLEOTIDE SEQUENCE [LARGE SCALE GENOMIC DNA]</scope>
    <source>
        <strain evidence="3">C18/9</strain>
    </source>
</reference>
<dbReference type="PANTHER" id="PTHR37171">
    <property type="entry name" value="SERINE/THREONINE-PROTEIN KINASE YRZF-RELATED"/>
    <property type="match status" value="1"/>
</dbReference>
<evidence type="ECO:0000256" key="1">
    <source>
        <dbReference type="SAM" id="MobiDB-lite"/>
    </source>
</evidence>
<keyword evidence="3" id="KW-1185">Reference proteome</keyword>
<organism evidence="2 3">
    <name type="scientific">Armillaria ostoyae</name>
    <name type="common">Armillaria root rot fungus</name>
    <dbReference type="NCBI Taxonomy" id="47428"/>
    <lineage>
        <taxon>Eukaryota</taxon>
        <taxon>Fungi</taxon>
        <taxon>Dikarya</taxon>
        <taxon>Basidiomycota</taxon>
        <taxon>Agaricomycotina</taxon>
        <taxon>Agaricomycetes</taxon>
        <taxon>Agaricomycetidae</taxon>
        <taxon>Agaricales</taxon>
        <taxon>Marasmiineae</taxon>
        <taxon>Physalacriaceae</taxon>
        <taxon>Armillaria</taxon>
    </lineage>
</organism>
<feature type="region of interest" description="Disordered" evidence="1">
    <location>
        <begin position="232"/>
        <end position="255"/>
    </location>
</feature>
<dbReference type="AlphaFoldDB" id="A0A284S9T9"/>
<evidence type="ECO:0000313" key="2">
    <source>
        <dbReference type="EMBL" id="SJL17771.1"/>
    </source>
</evidence>
<dbReference type="Proteomes" id="UP000219338">
    <property type="component" value="Unassembled WGS sequence"/>
</dbReference>
<gene>
    <name evidence="2" type="ORF">ARMOST_21333</name>
</gene>
<proteinExistence type="predicted"/>
<dbReference type="InterPro" id="IPR052396">
    <property type="entry name" value="Meiotic_Drive_Suppr_Kinase"/>
</dbReference>
<dbReference type="SUPFAM" id="SSF56112">
    <property type="entry name" value="Protein kinase-like (PK-like)"/>
    <property type="match status" value="1"/>
</dbReference>
<protein>
    <recommendedName>
        <fullName evidence="4">Protein kinase domain-containing protein</fullName>
    </recommendedName>
</protein>
<dbReference type="EMBL" id="FUEG01000048">
    <property type="protein sequence ID" value="SJL17771.1"/>
    <property type="molecule type" value="Genomic_DNA"/>
</dbReference>
<dbReference type="Gene3D" id="1.10.510.10">
    <property type="entry name" value="Transferase(Phosphotransferase) domain 1"/>
    <property type="match status" value="1"/>
</dbReference>
<sequence>MGTVSFPQAVLREPHRKLDLRLQWKGKTLVVERILSQSDIAIVFCAKLEGGERCIVKVFPILEMRGFYRYGFRSELHVYRKLRHISGTVGPRFLGSCNTTRLIYPSDCRIPEEERLCGDQKAIMLQYLDGEILTPYNFTPELGEKALQGLKRLHEISILHGDLQNDYWVRNVMVLKDGSIKWFDFEHSLVDGEIREGLIEREWAFAMQTLGPDGYMKKTRISPLCKLNNSDEQQQRVAVEEDSMEYPLTPVETAS</sequence>
<evidence type="ECO:0008006" key="4">
    <source>
        <dbReference type="Google" id="ProtNLM"/>
    </source>
</evidence>
<dbReference type="PANTHER" id="PTHR37171:SF1">
    <property type="entry name" value="SERINE_THREONINE-PROTEIN KINASE YRZF-RELATED"/>
    <property type="match status" value="1"/>
</dbReference>
<evidence type="ECO:0000313" key="3">
    <source>
        <dbReference type="Proteomes" id="UP000219338"/>
    </source>
</evidence>
<dbReference type="STRING" id="47428.A0A284S9T9"/>